<feature type="region of interest" description="Disordered" evidence="1">
    <location>
        <begin position="1"/>
        <end position="25"/>
    </location>
</feature>
<dbReference type="AlphaFoldDB" id="F2B222"/>
<comment type="caution">
    <text evidence="2">The sequence shown here is derived from an EMBL/GenBank/DDBJ whole genome shotgun (WGS) entry which is preliminary data.</text>
</comment>
<organism evidence="2 3">
    <name type="scientific">Rhodopirellula baltica WH47</name>
    <dbReference type="NCBI Taxonomy" id="991778"/>
    <lineage>
        <taxon>Bacteria</taxon>
        <taxon>Pseudomonadati</taxon>
        <taxon>Planctomycetota</taxon>
        <taxon>Planctomycetia</taxon>
        <taxon>Pirellulales</taxon>
        <taxon>Pirellulaceae</taxon>
        <taxon>Rhodopirellula</taxon>
    </lineage>
</organism>
<evidence type="ECO:0000313" key="3">
    <source>
        <dbReference type="Proteomes" id="UP000006222"/>
    </source>
</evidence>
<name>F2B222_RHOBT</name>
<dbReference type="EMBL" id="AFAR01000317">
    <property type="protein sequence ID" value="EGF24029.1"/>
    <property type="molecule type" value="Genomic_DNA"/>
</dbReference>
<dbReference type="Proteomes" id="UP000006222">
    <property type="component" value="Unassembled WGS sequence"/>
</dbReference>
<gene>
    <name evidence="2" type="ORF">RBWH47_03340</name>
</gene>
<reference evidence="2 3" key="1">
    <citation type="journal article" date="2013" name="Mar. Genomics">
        <title>Expression of sulfatases in Rhodopirellula baltica and the diversity of sulfatases in the genus Rhodopirellula.</title>
        <authorList>
            <person name="Wegner C.E."/>
            <person name="Richter-Heitmann T."/>
            <person name="Klindworth A."/>
            <person name="Klockow C."/>
            <person name="Richter M."/>
            <person name="Achstetter T."/>
            <person name="Glockner F.O."/>
            <person name="Harder J."/>
        </authorList>
    </citation>
    <scope>NUCLEOTIDE SEQUENCE [LARGE SCALE GENOMIC DNA]</scope>
    <source>
        <strain evidence="2 3">WH47</strain>
    </source>
</reference>
<dbReference type="PATRIC" id="fig|991778.3.peg.6385"/>
<proteinExistence type="predicted"/>
<evidence type="ECO:0000256" key="1">
    <source>
        <dbReference type="SAM" id="MobiDB-lite"/>
    </source>
</evidence>
<evidence type="ECO:0000313" key="2">
    <source>
        <dbReference type="EMBL" id="EGF24029.1"/>
    </source>
</evidence>
<sequence length="50" mass="5442">MVDVGQEWPTYSKTDKPVSEGPHRSSPPYAFGRHVLPIAFVGILACEALS</sequence>
<protein>
    <submittedName>
        <fullName evidence="2">Uncharacterized protein</fullName>
    </submittedName>
</protein>
<feature type="compositionally biased region" description="Basic and acidic residues" evidence="1">
    <location>
        <begin position="13"/>
        <end position="23"/>
    </location>
</feature>
<accession>F2B222</accession>